<reference evidence="1 2" key="1">
    <citation type="submission" date="2016-08" db="EMBL/GenBank/DDBJ databases">
        <title>Draft genome of the agarase producing Sphingomonas sp. MCT13.</title>
        <authorList>
            <person name="D'Andrea M.M."/>
            <person name="Rossolini G.M."/>
            <person name="Thaller M.C."/>
        </authorList>
    </citation>
    <scope>NUCLEOTIDE SEQUENCE [LARGE SCALE GENOMIC DNA]</scope>
    <source>
        <strain evidence="1 2">MCT13</strain>
    </source>
</reference>
<evidence type="ECO:0008006" key="3">
    <source>
        <dbReference type="Google" id="ProtNLM"/>
    </source>
</evidence>
<dbReference type="EMBL" id="MDDS01000032">
    <property type="protein sequence ID" value="ODP37352.1"/>
    <property type="molecule type" value="Genomic_DNA"/>
</dbReference>
<evidence type="ECO:0000313" key="2">
    <source>
        <dbReference type="Proteomes" id="UP000094487"/>
    </source>
</evidence>
<dbReference type="Pfam" id="PF11185">
    <property type="entry name" value="DUF2971"/>
    <property type="match status" value="1"/>
</dbReference>
<evidence type="ECO:0000313" key="1">
    <source>
        <dbReference type="EMBL" id="ODP37352.1"/>
    </source>
</evidence>
<gene>
    <name evidence="1" type="ORF">BFL28_18270</name>
</gene>
<dbReference type="RefSeq" id="WP_069320869.1">
    <property type="nucleotide sequence ID" value="NZ_MDDS01000032.1"/>
</dbReference>
<organism evidence="1 2">
    <name type="scientific">Sphingomonas turrisvirgatae</name>
    <dbReference type="NCBI Taxonomy" id="1888892"/>
    <lineage>
        <taxon>Bacteria</taxon>
        <taxon>Pseudomonadati</taxon>
        <taxon>Pseudomonadota</taxon>
        <taxon>Alphaproteobacteria</taxon>
        <taxon>Sphingomonadales</taxon>
        <taxon>Sphingomonadaceae</taxon>
        <taxon>Sphingomonas</taxon>
    </lineage>
</organism>
<sequence length="324" mass="36439">MLTEDQIEAVLNDTFFRWGKDREAEVTPSVKFAHYTSAQVAMDIIKAPDEDRCLWLRNAMLMNDFSEIEYGQQLLRLSLTNEQLRNRLIEACNDIHEGILGAFRMIDQEVYAIKRSTYLLSLALHKGAELHQGKLSMWRAYGGDTNVCILLNPEAFMTPQSAYDAVIAPVDYGGPGKFVEGVAAIVETMIANRDALRQIDPETVKTNLKYALDVMILSTKHPGFEEENEWRVINRAQLTPAPNSPPSKIVSVNGIVQKVFYLPMKNIPEHDVANADINTLLFKILIGETPNPDLVWEGFVTLLAENGIQNPVDKVIACNIPLRR</sequence>
<dbReference type="Proteomes" id="UP000094487">
    <property type="component" value="Unassembled WGS sequence"/>
</dbReference>
<name>A0A1E3LUC2_9SPHN</name>
<keyword evidence="2" id="KW-1185">Reference proteome</keyword>
<comment type="caution">
    <text evidence="1">The sequence shown here is derived from an EMBL/GenBank/DDBJ whole genome shotgun (WGS) entry which is preliminary data.</text>
</comment>
<dbReference type="InterPro" id="IPR021352">
    <property type="entry name" value="DUF2971"/>
</dbReference>
<accession>A0A1E3LUC2</accession>
<dbReference type="STRING" id="1888892.BFL28_18270"/>
<protein>
    <recommendedName>
        <fullName evidence="3">DUF2971 domain-containing protein</fullName>
    </recommendedName>
</protein>
<proteinExistence type="predicted"/>
<dbReference type="OrthoDB" id="9795560at2"/>
<dbReference type="AlphaFoldDB" id="A0A1E3LUC2"/>